<dbReference type="EMBL" id="SPOF01000058">
    <property type="protein sequence ID" value="TIB08482.1"/>
    <property type="molecule type" value="Genomic_DNA"/>
</dbReference>
<keyword evidence="11" id="KW-0479">Metal-binding</keyword>
<keyword evidence="7" id="KW-0349">Heme</keyword>
<organism evidence="22 23">
    <name type="scientific">Wallemia ichthyophaga</name>
    <dbReference type="NCBI Taxonomy" id="245174"/>
    <lineage>
        <taxon>Eukaryota</taxon>
        <taxon>Fungi</taxon>
        <taxon>Dikarya</taxon>
        <taxon>Basidiomycota</taxon>
        <taxon>Wallemiomycotina</taxon>
        <taxon>Wallemiomycetes</taxon>
        <taxon>Wallemiales</taxon>
        <taxon>Wallemiaceae</taxon>
        <taxon>Wallemia</taxon>
    </lineage>
</organism>
<dbReference type="PANTHER" id="PTHR42821">
    <property type="entry name" value="CATALASE"/>
    <property type="match status" value="1"/>
</dbReference>
<dbReference type="PANTHER" id="PTHR42821:SF1">
    <property type="entry name" value="CATALASE-B"/>
    <property type="match status" value="1"/>
</dbReference>
<dbReference type="GO" id="GO:0030488">
    <property type="term" value="P:tRNA methylation"/>
    <property type="evidence" value="ECO:0007669"/>
    <property type="project" value="UniProtKB-ARBA"/>
</dbReference>
<dbReference type="GO" id="GO:0016423">
    <property type="term" value="F:tRNA (guanine) methyltransferase activity"/>
    <property type="evidence" value="ECO:0007669"/>
    <property type="project" value="InterPro"/>
</dbReference>
<feature type="region of interest" description="Disordered" evidence="20">
    <location>
        <begin position="511"/>
        <end position="562"/>
    </location>
</feature>
<evidence type="ECO:0000256" key="13">
    <source>
        <dbReference type="ARBA" id="ARBA00023002"/>
    </source>
</evidence>
<accession>A0A4T0E5P8</accession>
<evidence type="ECO:0000256" key="15">
    <source>
        <dbReference type="ARBA" id="ARBA00023324"/>
    </source>
</evidence>
<dbReference type="FunFam" id="3.30.56.70:FF:000001">
    <property type="entry name" value="tRNA (guanine(26)-N(2))-dimethyltransferase"/>
    <property type="match status" value="1"/>
</dbReference>
<keyword evidence="9 19" id="KW-0949">S-adenosyl-L-methionine</keyword>
<evidence type="ECO:0000259" key="21">
    <source>
        <dbReference type="SMART" id="SM01060"/>
    </source>
</evidence>
<dbReference type="GO" id="GO:0046872">
    <property type="term" value="F:metal ion binding"/>
    <property type="evidence" value="ECO:0007669"/>
    <property type="project" value="UniProtKB-KW"/>
</dbReference>
<dbReference type="PRINTS" id="PR00067">
    <property type="entry name" value="CATALASE"/>
</dbReference>
<evidence type="ECO:0000256" key="9">
    <source>
        <dbReference type="ARBA" id="ARBA00022691"/>
    </source>
</evidence>
<comment type="similarity">
    <text evidence="2">Belongs to the catalase family.</text>
</comment>
<dbReference type="SMART" id="SM01060">
    <property type="entry name" value="Catalase"/>
    <property type="match status" value="1"/>
</dbReference>
<dbReference type="InterPro" id="IPR011614">
    <property type="entry name" value="Catalase_core"/>
</dbReference>
<dbReference type="Gene3D" id="2.40.180.10">
    <property type="entry name" value="Catalase core domain"/>
    <property type="match status" value="2"/>
</dbReference>
<dbReference type="GO" id="GO:0042744">
    <property type="term" value="P:hydrogen peroxide catabolic process"/>
    <property type="evidence" value="ECO:0007669"/>
    <property type="project" value="UniProtKB-KW"/>
</dbReference>
<protein>
    <recommendedName>
        <fullName evidence="3">catalase</fullName>
        <ecNumber evidence="3">1.11.1.6</ecNumber>
    </recommendedName>
    <alternativeName>
        <fullName evidence="17">tRNA 2,2-dimethylguanosine-26 methyltransferase</fullName>
    </alternativeName>
    <alternativeName>
        <fullName evidence="16">tRNA(guanine-26,N(2)-N(2)) methyltransferase</fullName>
    </alternativeName>
    <alternativeName>
        <fullName evidence="18">tRNA(m(2,2)G26)dimethyltransferase</fullName>
    </alternativeName>
</protein>
<dbReference type="GO" id="GO:0000049">
    <property type="term" value="F:tRNA binding"/>
    <property type="evidence" value="ECO:0007669"/>
    <property type="project" value="UniProtKB-UniRule"/>
</dbReference>
<dbReference type="Pfam" id="PF02005">
    <property type="entry name" value="TRM"/>
    <property type="match status" value="1"/>
</dbReference>
<keyword evidence="10 19" id="KW-0819">tRNA processing</keyword>
<dbReference type="EC" id="1.11.1.6" evidence="3"/>
<keyword evidence="6 19" id="KW-0489">Methyltransferase</keyword>
<evidence type="ECO:0000256" key="3">
    <source>
        <dbReference type="ARBA" id="ARBA00012314"/>
    </source>
</evidence>
<evidence type="ECO:0000256" key="7">
    <source>
        <dbReference type="ARBA" id="ARBA00022617"/>
    </source>
</evidence>
<keyword evidence="13" id="KW-0560">Oxidoreductase</keyword>
<dbReference type="InterPro" id="IPR024712">
    <property type="entry name" value="Catalase_clade2"/>
</dbReference>
<dbReference type="Pfam" id="PF00199">
    <property type="entry name" value="Catalase"/>
    <property type="match status" value="1"/>
</dbReference>
<feature type="compositionally biased region" description="Basic and acidic residues" evidence="20">
    <location>
        <begin position="523"/>
        <end position="562"/>
    </location>
</feature>
<dbReference type="InterPro" id="IPR041399">
    <property type="entry name" value="Catalase_large_C"/>
</dbReference>
<dbReference type="Pfam" id="PF18011">
    <property type="entry name" value="Catalase_C"/>
    <property type="match status" value="1"/>
</dbReference>
<feature type="region of interest" description="Disordered" evidence="20">
    <location>
        <begin position="70"/>
        <end position="93"/>
    </location>
</feature>
<dbReference type="InterPro" id="IPR002226">
    <property type="entry name" value="Catalase_haem_BS"/>
</dbReference>
<keyword evidence="12 19" id="KW-0694">RNA-binding</keyword>
<dbReference type="GO" id="GO:0020037">
    <property type="term" value="F:heme binding"/>
    <property type="evidence" value="ECO:0007669"/>
    <property type="project" value="InterPro"/>
</dbReference>
<dbReference type="CDD" id="cd03132">
    <property type="entry name" value="GATase1_catalase"/>
    <property type="match status" value="1"/>
</dbReference>
<evidence type="ECO:0000256" key="17">
    <source>
        <dbReference type="ARBA" id="ARBA00082896"/>
    </source>
</evidence>
<evidence type="ECO:0000256" key="19">
    <source>
        <dbReference type="PROSITE-ProRule" id="PRU00958"/>
    </source>
</evidence>
<keyword evidence="4 19" id="KW-0820">tRNA-binding</keyword>
<dbReference type="GO" id="GO:0005829">
    <property type="term" value="C:cytosol"/>
    <property type="evidence" value="ECO:0007669"/>
    <property type="project" value="TreeGrafter"/>
</dbReference>
<dbReference type="GO" id="GO:0006979">
    <property type="term" value="P:response to oxidative stress"/>
    <property type="evidence" value="ECO:0007669"/>
    <property type="project" value="InterPro"/>
</dbReference>
<dbReference type="Gene3D" id="3.40.50.880">
    <property type="match status" value="1"/>
</dbReference>
<dbReference type="PROSITE" id="PS00437">
    <property type="entry name" value="CATALASE_1"/>
    <property type="match status" value="1"/>
</dbReference>
<evidence type="ECO:0000256" key="12">
    <source>
        <dbReference type="ARBA" id="ARBA00022884"/>
    </source>
</evidence>
<comment type="caution">
    <text evidence="22">The sequence shown here is derived from an EMBL/GenBank/DDBJ whole genome shotgun (WGS) entry which is preliminary data.</text>
</comment>
<dbReference type="Gene3D" id="3.30.56.70">
    <property type="entry name" value="N2,N2-dimethylguanosine tRNA methyltransferase, C-terminal domain"/>
    <property type="match status" value="1"/>
</dbReference>
<dbReference type="InterPro" id="IPR002905">
    <property type="entry name" value="Trm1"/>
</dbReference>
<dbReference type="NCBIfam" id="TIGR00308">
    <property type="entry name" value="TRM1"/>
    <property type="match status" value="1"/>
</dbReference>
<evidence type="ECO:0000256" key="14">
    <source>
        <dbReference type="ARBA" id="ARBA00023004"/>
    </source>
</evidence>
<dbReference type="GO" id="GO:0008170">
    <property type="term" value="F:N-methyltransferase activity"/>
    <property type="evidence" value="ECO:0007669"/>
    <property type="project" value="UniProtKB-ARBA"/>
</dbReference>
<gene>
    <name evidence="22" type="ORF">E3P90_03675</name>
</gene>
<evidence type="ECO:0000256" key="2">
    <source>
        <dbReference type="ARBA" id="ARBA00005329"/>
    </source>
</evidence>
<comment type="similarity">
    <text evidence="19">Belongs to the class I-like SAM-binding methyltransferase superfamily. Trm1 family.</text>
</comment>
<evidence type="ECO:0000256" key="6">
    <source>
        <dbReference type="ARBA" id="ARBA00022603"/>
    </source>
</evidence>
<dbReference type="InterPro" id="IPR042296">
    <property type="entry name" value="tRNA_met_Trm1_C"/>
</dbReference>
<evidence type="ECO:0000256" key="20">
    <source>
        <dbReference type="SAM" id="MobiDB-lite"/>
    </source>
</evidence>
<dbReference type="GO" id="GO:0004096">
    <property type="term" value="F:catalase activity"/>
    <property type="evidence" value="ECO:0007669"/>
    <property type="project" value="UniProtKB-EC"/>
</dbReference>
<evidence type="ECO:0000256" key="8">
    <source>
        <dbReference type="ARBA" id="ARBA00022679"/>
    </source>
</evidence>
<dbReference type="InterPro" id="IPR018028">
    <property type="entry name" value="Catalase"/>
</dbReference>
<dbReference type="PROSITE" id="PS51626">
    <property type="entry name" value="SAM_MT_TRM1"/>
    <property type="match status" value="1"/>
</dbReference>
<evidence type="ECO:0000256" key="4">
    <source>
        <dbReference type="ARBA" id="ARBA00022555"/>
    </source>
</evidence>
<dbReference type="Pfam" id="PF06628">
    <property type="entry name" value="Catalase-rel"/>
    <property type="match status" value="1"/>
</dbReference>
<proteinExistence type="inferred from homology"/>
<evidence type="ECO:0000313" key="22">
    <source>
        <dbReference type="EMBL" id="TIB08482.1"/>
    </source>
</evidence>
<comment type="cofactor">
    <cofactor evidence="1">
        <name>heme</name>
        <dbReference type="ChEBI" id="CHEBI:30413"/>
    </cofactor>
</comment>
<evidence type="ECO:0000256" key="10">
    <source>
        <dbReference type="ARBA" id="ARBA00022694"/>
    </source>
</evidence>
<dbReference type="InterPro" id="IPR043156">
    <property type="entry name" value="Catalase_clade2_helical"/>
</dbReference>
<keyword evidence="14" id="KW-0408">Iron</keyword>
<evidence type="ECO:0000256" key="1">
    <source>
        <dbReference type="ARBA" id="ARBA00001971"/>
    </source>
</evidence>
<dbReference type="Gene3D" id="3.40.50.150">
    <property type="entry name" value="Vaccinia Virus protein VP39"/>
    <property type="match status" value="1"/>
</dbReference>
<evidence type="ECO:0000313" key="23">
    <source>
        <dbReference type="Proteomes" id="UP000306954"/>
    </source>
</evidence>
<reference evidence="22 23" key="1">
    <citation type="submission" date="2019-03" db="EMBL/GenBank/DDBJ databases">
        <title>Sequencing 23 genomes of Wallemia ichthyophaga.</title>
        <authorList>
            <person name="Gostincar C."/>
        </authorList>
    </citation>
    <scope>NUCLEOTIDE SEQUENCE [LARGE SCALE GENOMIC DNA]</scope>
    <source>
        <strain evidence="22 23">EXF-8621</strain>
    </source>
</reference>
<dbReference type="InterPro" id="IPR029062">
    <property type="entry name" value="Class_I_gatase-like"/>
</dbReference>
<dbReference type="SUPFAM" id="SSF53335">
    <property type="entry name" value="S-adenosyl-L-methionine-dependent methyltransferases"/>
    <property type="match status" value="1"/>
</dbReference>
<dbReference type="SUPFAM" id="SSF56634">
    <property type="entry name" value="Heme-dependent catalase-like"/>
    <property type="match status" value="1"/>
</dbReference>
<dbReference type="Gene3D" id="1.20.1370.20">
    <property type="match status" value="1"/>
</dbReference>
<sequence>MSTTPTQPALPENHKLTSENTAQILIPITEKSDNKAFINPIQEFNRDLSVAAIKVWSEIVRDEKSAKFKQRLEKNSNRNSTGNSTGKRREPIENPDWVHNFSILDALSATGLRAIRYAKEIPNANRIYANDFSPDAVAAIRQNVAYNQLQGRVNVTEGDASALMYQHRSKAQFDVIDLDPYGTAAPFIDAAVQSLSSGGLLCITCTDTAVMAGTNYPEKCFSNYGGTPVRAEYTHEAALRLILNSISQSASRYGRYIEPMMSLSIDFYVRMWVRIHDGSAETKKAFSKTGNVHVCSFCRAHTIQPFGRVVEKVSGKGNVSSKFQAAQSVGVGSGVDASGRCSECHAHCHTNGPMWIDKLHNKAFTQRLLQHVTQAQEGTYGTATRMKGMVSTAHDELDEPFYFTTDSVASAMKLTAPSMVTVGSGLVNAGYAVSRSHALPGSIKTDAPVSAVHDMMRKWMLSHPVKLENVKEGSPTRHLLTKEPRIDADLTHNQKVVDLFNSKEKIRRYQANPANWGPLARPARGDKIEKQGEKDEKVEDKRENTGDERENVGDKRSQEHLQDHTDITHTKKAKYNLTFITMRKFSICFVRGDARSVYDSDKPVNANSKAEQLATATRDIPTEGDAFHRTTFGAKADNVEVGMKAGRRGPYLLSDPIMRDKVSHFDHERIPERVVHARGDAAHGFFKLHTSLEDVTHAKVLNDTESETPMFVRFSTVLGSSGAAETAREVQDGMKFPDLIHAAKPEPRTGIPQAQTAHDNFWDFISLSEESTHMASWALSDATIPRSYRMIQGFGVNTFVFVNKEGKRTFVKFHWKPHLGHHSLCWDEALKLGGQDPDFLRRDLYMFIDAGIYPKYEFGVQLVPEEDEDKFSFDLLDCTKIIPEEEVPIKWVGTMTLNRTVTDQFAENEQVAFCTNNIVPGIDYSDDPMLQVRNFSYFDTQISRLGGINFSQIPINQPIPQACPFMNTLRDGSSSKVIPSGPNYYPNRFNNNPGPASVAQGGLHHPPYKVGGVRERNLGPKFFEYYDQATLHYNSLSDVEKNNYVNTAAFEIGRCDDRGVQERMMERFKHIDYDLAKSIASNFGIDVGQPVKKNHGRKTDGSNPISMLSKNNTFKAEGRLIAMIAPDGFDYQQAVAVQKAFSSLGNIVAVIGTRKGPTYGKNGEQLDTQFTFELARSTYFDSLIFLDGNDTYQKTLQMGRPKHWCIEAYAHYKPLAVVGSSAEWASKLIPITNKIEDSKSFSVQDGVVVAPNLTNQDTGLLEKLTHGAYDAATFAGAYAQAIAGHRYWRRDNSTLAY</sequence>
<dbReference type="InterPro" id="IPR010582">
    <property type="entry name" value="Catalase_immune_responsive"/>
</dbReference>
<evidence type="ECO:0000256" key="16">
    <source>
        <dbReference type="ARBA" id="ARBA00077143"/>
    </source>
</evidence>
<dbReference type="InterPro" id="IPR020835">
    <property type="entry name" value="Catalase_sf"/>
</dbReference>
<evidence type="ECO:0000256" key="11">
    <source>
        <dbReference type="ARBA" id="ARBA00022723"/>
    </source>
</evidence>
<keyword evidence="8 19" id="KW-0808">Transferase</keyword>
<dbReference type="PROSITE" id="PS51402">
    <property type="entry name" value="CATALASE_3"/>
    <property type="match status" value="1"/>
</dbReference>
<dbReference type="Proteomes" id="UP000306954">
    <property type="component" value="Unassembled WGS sequence"/>
</dbReference>
<keyword evidence="15" id="KW-0376">Hydrogen peroxide</keyword>
<evidence type="ECO:0000256" key="18">
    <source>
        <dbReference type="ARBA" id="ARBA00083299"/>
    </source>
</evidence>
<keyword evidence="5" id="KW-0575">Peroxidase</keyword>
<dbReference type="InterPro" id="IPR029063">
    <property type="entry name" value="SAM-dependent_MTases_sf"/>
</dbReference>
<evidence type="ECO:0000256" key="5">
    <source>
        <dbReference type="ARBA" id="ARBA00022559"/>
    </source>
</evidence>
<dbReference type="SUPFAM" id="SSF52317">
    <property type="entry name" value="Class I glutamine amidotransferase-like"/>
    <property type="match status" value="1"/>
</dbReference>
<feature type="domain" description="Catalase core" evidence="21">
    <location>
        <begin position="629"/>
        <end position="993"/>
    </location>
</feature>
<name>A0A4T0E5P8_WALIC</name>
<dbReference type="CDD" id="cd02440">
    <property type="entry name" value="AdoMet_MTases"/>
    <property type="match status" value="1"/>
</dbReference>